<proteinExistence type="predicted"/>
<dbReference type="EMBL" id="CP018082">
    <property type="protein sequence ID" value="APE34466.1"/>
    <property type="molecule type" value="Genomic_DNA"/>
</dbReference>
<evidence type="ECO:0000256" key="1">
    <source>
        <dbReference type="SAM" id="Phobius"/>
    </source>
</evidence>
<evidence type="ECO:0000313" key="3">
    <source>
        <dbReference type="Proteomes" id="UP000183810"/>
    </source>
</evidence>
<dbReference type="Proteomes" id="UP000183810">
    <property type="component" value="Chromosome"/>
</dbReference>
<keyword evidence="1" id="KW-0472">Membrane</keyword>
<name>A0A1J0VR23_9NOCA</name>
<dbReference type="AlphaFoldDB" id="A0A1J0VR23"/>
<dbReference type="KEGG" id="nsl:BOX37_11445"/>
<dbReference type="RefSeq" id="WP_071927646.1">
    <property type="nucleotide sequence ID" value="NZ_CP018082.1"/>
</dbReference>
<keyword evidence="1" id="KW-0812">Transmembrane</keyword>
<keyword evidence="1" id="KW-1133">Transmembrane helix</keyword>
<gene>
    <name evidence="2" type="ORF">BOX37_11445</name>
</gene>
<evidence type="ECO:0000313" key="2">
    <source>
        <dbReference type="EMBL" id="APE34466.1"/>
    </source>
</evidence>
<feature type="transmembrane region" description="Helical" evidence="1">
    <location>
        <begin position="23"/>
        <end position="45"/>
    </location>
</feature>
<organism evidence="2 3">
    <name type="scientific">Nocardia mangyaensis</name>
    <dbReference type="NCBI Taxonomy" id="2213200"/>
    <lineage>
        <taxon>Bacteria</taxon>
        <taxon>Bacillati</taxon>
        <taxon>Actinomycetota</taxon>
        <taxon>Actinomycetes</taxon>
        <taxon>Mycobacteriales</taxon>
        <taxon>Nocardiaceae</taxon>
        <taxon>Nocardia</taxon>
    </lineage>
</organism>
<accession>A0A1J0VR23</accession>
<protein>
    <submittedName>
        <fullName evidence="2">Uncharacterized protein</fullName>
    </submittedName>
</protein>
<sequence>MSTTTTIPEPAVTQDVPPFATRWVGAVALVSGLALFAVLGQYGFFGDELSFLAAGQHLSVSYADQGPVLVDLLLHGKFGWPELAESTDLAYCSRTPPSERTR</sequence>
<dbReference type="OrthoDB" id="9811222at2"/>
<keyword evidence="3" id="KW-1185">Reference proteome</keyword>
<reference evidence="2" key="1">
    <citation type="submission" date="2016-11" db="EMBL/GenBank/DDBJ databases">
        <authorList>
            <person name="Jaros S."/>
            <person name="Januszkiewicz K."/>
            <person name="Wedrychowicz H."/>
        </authorList>
    </citation>
    <scope>NUCLEOTIDE SEQUENCE [LARGE SCALE GENOMIC DNA]</scope>
    <source>
        <strain evidence="2">Y48</strain>
    </source>
</reference>